<feature type="compositionally biased region" description="Basic residues" evidence="1">
    <location>
        <begin position="76"/>
        <end position="87"/>
    </location>
</feature>
<dbReference type="Proteomes" id="UP000011715">
    <property type="component" value="Unassembled WGS sequence"/>
</dbReference>
<dbReference type="VEuPathDB" id="FungiDB:MAPG_08985"/>
<accession>A0A0C4E8R7</accession>
<evidence type="ECO:0000256" key="2">
    <source>
        <dbReference type="SAM" id="SignalP"/>
    </source>
</evidence>
<feature type="region of interest" description="Disordered" evidence="1">
    <location>
        <begin position="154"/>
        <end position="232"/>
    </location>
</feature>
<keyword evidence="2" id="KW-0732">Signal</keyword>
<feature type="chain" id="PRO_5009385807" evidence="2">
    <location>
        <begin position="20"/>
        <end position="232"/>
    </location>
</feature>
<reference evidence="5" key="2">
    <citation type="submission" date="2010-05" db="EMBL/GenBank/DDBJ databases">
        <title>The genome sequence of Magnaporthe poae strain ATCC 64411.</title>
        <authorList>
            <person name="Ma L.-J."/>
            <person name="Dead R."/>
            <person name="Young S."/>
            <person name="Zeng Q."/>
            <person name="Koehrsen M."/>
            <person name="Alvarado L."/>
            <person name="Berlin A."/>
            <person name="Chapman S.B."/>
            <person name="Chen Z."/>
            <person name="Freedman E."/>
            <person name="Gellesch M."/>
            <person name="Goldberg J."/>
            <person name="Griggs A."/>
            <person name="Gujja S."/>
            <person name="Heilman E.R."/>
            <person name="Heiman D."/>
            <person name="Hepburn T."/>
            <person name="Howarth C."/>
            <person name="Jen D."/>
            <person name="Larson L."/>
            <person name="Mehta T."/>
            <person name="Neiman D."/>
            <person name="Pearson M."/>
            <person name="Roberts A."/>
            <person name="Saif S."/>
            <person name="Shea T."/>
            <person name="Shenoy N."/>
            <person name="Sisk P."/>
            <person name="Stolte C."/>
            <person name="Sykes S."/>
            <person name="Walk T."/>
            <person name="White J."/>
            <person name="Yandava C."/>
            <person name="Haas B."/>
            <person name="Nusbaum C."/>
            <person name="Birren B."/>
        </authorList>
    </citation>
    <scope>NUCLEOTIDE SEQUENCE [LARGE SCALE GENOMIC DNA]</scope>
    <source>
        <strain evidence="5">ATCC 64411 / 73-15</strain>
    </source>
</reference>
<evidence type="ECO:0000256" key="1">
    <source>
        <dbReference type="SAM" id="MobiDB-lite"/>
    </source>
</evidence>
<name>A0A0C4E8R7_MAGP6</name>
<reference evidence="4" key="5">
    <citation type="submission" date="2015-06" db="UniProtKB">
        <authorList>
            <consortium name="EnsemblFungi"/>
        </authorList>
    </citation>
    <scope>IDENTIFICATION</scope>
    <source>
        <strain evidence="4">ATCC 64411</strain>
    </source>
</reference>
<reference evidence="3" key="3">
    <citation type="submission" date="2011-03" db="EMBL/GenBank/DDBJ databases">
        <title>Annotation of Magnaporthe poae ATCC 64411.</title>
        <authorList>
            <person name="Ma L.-J."/>
            <person name="Dead R."/>
            <person name="Young S.K."/>
            <person name="Zeng Q."/>
            <person name="Gargeya S."/>
            <person name="Fitzgerald M."/>
            <person name="Haas B."/>
            <person name="Abouelleil A."/>
            <person name="Alvarado L."/>
            <person name="Arachchi H.M."/>
            <person name="Berlin A."/>
            <person name="Brown A."/>
            <person name="Chapman S.B."/>
            <person name="Chen Z."/>
            <person name="Dunbar C."/>
            <person name="Freedman E."/>
            <person name="Gearin G."/>
            <person name="Gellesch M."/>
            <person name="Goldberg J."/>
            <person name="Griggs A."/>
            <person name="Gujja S."/>
            <person name="Heiman D."/>
            <person name="Howarth C."/>
            <person name="Larson L."/>
            <person name="Lui A."/>
            <person name="MacDonald P.J.P."/>
            <person name="Mehta T."/>
            <person name="Montmayeur A."/>
            <person name="Murphy C."/>
            <person name="Neiman D."/>
            <person name="Pearson M."/>
            <person name="Priest M."/>
            <person name="Roberts A."/>
            <person name="Saif S."/>
            <person name="Shea T."/>
            <person name="Shenoy N."/>
            <person name="Sisk P."/>
            <person name="Stolte C."/>
            <person name="Sykes S."/>
            <person name="Yandava C."/>
            <person name="Wortman J."/>
            <person name="Nusbaum C."/>
            <person name="Birren B."/>
        </authorList>
    </citation>
    <scope>NUCLEOTIDE SEQUENCE</scope>
    <source>
        <strain evidence="3">ATCC 64411</strain>
    </source>
</reference>
<dbReference type="EnsemblFungi" id="MAPG_08985T0">
    <property type="protein sequence ID" value="MAPG_08985T0"/>
    <property type="gene ID" value="MAPG_08985"/>
</dbReference>
<evidence type="ECO:0000313" key="3">
    <source>
        <dbReference type="EMBL" id="KLU90018.1"/>
    </source>
</evidence>
<feature type="compositionally biased region" description="Basic and acidic residues" evidence="1">
    <location>
        <begin position="154"/>
        <end position="164"/>
    </location>
</feature>
<gene>
    <name evidence="3" type="ORF">MAPG_08985</name>
</gene>
<evidence type="ECO:0000313" key="4">
    <source>
        <dbReference type="EnsemblFungi" id="MAPG_08985T0"/>
    </source>
</evidence>
<reference evidence="4" key="4">
    <citation type="journal article" date="2015" name="G3 (Bethesda)">
        <title>Genome sequences of three phytopathogenic species of the Magnaporthaceae family of fungi.</title>
        <authorList>
            <person name="Okagaki L.H."/>
            <person name="Nunes C.C."/>
            <person name="Sailsbery J."/>
            <person name="Clay B."/>
            <person name="Brown D."/>
            <person name="John T."/>
            <person name="Oh Y."/>
            <person name="Young N."/>
            <person name="Fitzgerald M."/>
            <person name="Haas B.J."/>
            <person name="Zeng Q."/>
            <person name="Young S."/>
            <person name="Adiconis X."/>
            <person name="Fan L."/>
            <person name="Levin J.Z."/>
            <person name="Mitchell T.K."/>
            <person name="Okubara P.A."/>
            <person name="Farman M.L."/>
            <person name="Kohn L.M."/>
            <person name="Birren B."/>
            <person name="Ma L.-J."/>
            <person name="Dean R.A."/>
        </authorList>
    </citation>
    <scope>NUCLEOTIDE SEQUENCE</scope>
    <source>
        <strain evidence="4">ATCC 64411 / 73-15</strain>
    </source>
</reference>
<dbReference type="EMBL" id="GL876974">
    <property type="protein sequence ID" value="KLU90018.1"/>
    <property type="molecule type" value="Genomic_DNA"/>
</dbReference>
<keyword evidence="5" id="KW-1185">Reference proteome</keyword>
<feature type="signal peptide" evidence="2">
    <location>
        <begin position="1"/>
        <end position="19"/>
    </location>
</feature>
<dbReference type="AlphaFoldDB" id="A0A0C4E8R7"/>
<feature type="compositionally biased region" description="Basic and acidic residues" evidence="1">
    <location>
        <begin position="88"/>
        <end position="98"/>
    </location>
</feature>
<organism evidence="4 5">
    <name type="scientific">Magnaporthiopsis poae (strain ATCC 64411 / 73-15)</name>
    <name type="common">Kentucky bluegrass fungus</name>
    <name type="synonym">Magnaporthe poae</name>
    <dbReference type="NCBI Taxonomy" id="644358"/>
    <lineage>
        <taxon>Eukaryota</taxon>
        <taxon>Fungi</taxon>
        <taxon>Dikarya</taxon>
        <taxon>Ascomycota</taxon>
        <taxon>Pezizomycotina</taxon>
        <taxon>Sordariomycetes</taxon>
        <taxon>Sordariomycetidae</taxon>
        <taxon>Magnaporthales</taxon>
        <taxon>Magnaporthaceae</taxon>
        <taxon>Magnaporthiopsis</taxon>
    </lineage>
</organism>
<protein>
    <submittedName>
        <fullName evidence="3 4">Uncharacterized protein</fullName>
    </submittedName>
</protein>
<feature type="region of interest" description="Disordered" evidence="1">
    <location>
        <begin position="55"/>
        <end position="98"/>
    </location>
</feature>
<evidence type="ECO:0000313" key="5">
    <source>
        <dbReference type="Proteomes" id="UP000011715"/>
    </source>
</evidence>
<reference evidence="3" key="1">
    <citation type="submission" date="2010-05" db="EMBL/GenBank/DDBJ databases">
        <title>The Genome Sequence of Magnaporthe poae strain ATCC 64411.</title>
        <authorList>
            <consortium name="The Broad Institute Genome Sequencing Platform"/>
            <consortium name="Broad Institute Genome Sequencing Center for Infectious Disease"/>
            <person name="Ma L.-J."/>
            <person name="Dead R."/>
            <person name="Young S."/>
            <person name="Zeng Q."/>
            <person name="Koehrsen M."/>
            <person name="Alvarado L."/>
            <person name="Berlin A."/>
            <person name="Chapman S.B."/>
            <person name="Chen Z."/>
            <person name="Freedman E."/>
            <person name="Gellesch M."/>
            <person name="Goldberg J."/>
            <person name="Griggs A."/>
            <person name="Gujja S."/>
            <person name="Heilman E.R."/>
            <person name="Heiman D."/>
            <person name="Hepburn T."/>
            <person name="Howarth C."/>
            <person name="Jen D."/>
            <person name="Larson L."/>
            <person name="Mehta T."/>
            <person name="Neiman D."/>
            <person name="Pearson M."/>
            <person name="Roberts A."/>
            <person name="Saif S."/>
            <person name="Shea T."/>
            <person name="Shenoy N."/>
            <person name="Sisk P."/>
            <person name="Stolte C."/>
            <person name="Sykes S."/>
            <person name="Walk T."/>
            <person name="White J."/>
            <person name="Yandava C."/>
            <person name="Haas B."/>
            <person name="Nusbaum C."/>
            <person name="Birren B."/>
        </authorList>
    </citation>
    <scope>NUCLEOTIDE SEQUENCE</scope>
    <source>
        <strain evidence="3">ATCC 64411</strain>
    </source>
</reference>
<sequence>MKFSAISAIFFTLAVPAIARPFPQQDSNAITARDIAGTDGDAALFQVTRRDDAHTDSADFDFGSADDEADSDLTKRGKFKPPGRHTKNILDQKNKEGKADVKWIANDPKAPMGAKDLIKQDYKQDTGKDPNTINKVKFSDGYNPDAAKAQKAAMEKAGKKEGKHVFTPGSPGWDELKNSPLYKLGNKVQAGKGEPQRVKINHMDSTGGADMSMDWRTPEQRAADKAKKAGGK</sequence>
<proteinExistence type="predicted"/>
<dbReference type="EMBL" id="ADBL01002197">
    <property type="status" value="NOT_ANNOTATED_CDS"/>
    <property type="molecule type" value="Genomic_DNA"/>
</dbReference>
<feature type="compositionally biased region" description="Basic and acidic residues" evidence="1">
    <location>
        <begin position="216"/>
        <end position="232"/>
    </location>
</feature>